<protein>
    <recommendedName>
        <fullName evidence="5">Death domain-containing protein</fullName>
    </recommendedName>
</protein>
<evidence type="ECO:0008006" key="5">
    <source>
        <dbReference type="Google" id="ProtNLM"/>
    </source>
</evidence>
<keyword evidence="4" id="KW-1185">Reference proteome</keyword>
<reference evidence="4" key="1">
    <citation type="journal article" date="2010" name="Nature">
        <title>The Amphimedon queenslandica genome and the evolution of animal complexity.</title>
        <authorList>
            <person name="Srivastava M."/>
            <person name="Simakov O."/>
            <person name="Chapman J."/>
            <person name="Fahey B."/>
            <person name="Gauthier M.E."/>
            <person name="Mitros T."/>
            <person name="Richards G.S."/>
            <person name="Conaco C."/>
            <person name="Dacre M."/>
            <person name="Hellsten U."/>
            <person name="Larroux C."/>
            <person name="Putnam N.H."/>
            <person name="Stanke M."/>
            <person name="Adamska M."/>
            <person name="Darling A."/>
            <person name="Degnan S.M."/>
            <person name="Oakley T.H."/>
            <person name="Plachetzki D.C."/>
            <person name="Zhai Y."/>
            <person name="Adamski M."/>
            <person name="Calcino A."/>
            <person name="Cummins S.F."/>
            <person name="Goodstein D.M."/>
            <person name="Harris C."/>
            <person name="Jackson D.J."/>
            <person name="Leys S.P."/>
            <person name="Shu S."/>
            <person name="Woodcroft B.J."/>
            <person name="Vervoort M."/>
            <person name="Kosik K.S."/>
            <person name="Manning G."/>
            <person name="Degnan B.M."/>
            <person name="Rokhsar D.S."/>
        </authorList>
    </citation>
    <scope>NUCLEOTIDE SEQUENCE [LARGE SCALE GENOMIC DNA]</scope>
</reference>
<dbReference type="InterPro" id="IPR027417">
    <property type="entry name" value="P-loop_NTPase"/>
</dbReference>
<sequence length="720" mass="80454">MKLLVYTRIIKVLFSLLLLMSGDVELNPGPNPKEILMKYWAKLSKAISANVSNVANALFSKDLITRGTREYTLTALGPTSTDKATRLMIDVVDQLEASIDERQYLVKVCSVLTKQGAAIKEIGIIMLKELEDTATVHPPLPQSGASEGKKLNLRTALRIFHSSAHHYRLIGTVLDVKVADLKLTEDVTSNLITVFERWFDANRNVSWDTLLELCDNFPDQLGKAKAHLNKFFPKIGENTSNFDNVIEVEPGTIKKWFDDEKEGWIDLTLTRVHMVGPAGSGKSCAQNLLLNEPPPKHLPCTTSSEDLLTCSDTPFSDPKILEHSSSNPQISSDTSQSSDPHASPDSMTDLHYNTTTSSSNTSSKSITDSTPIACKAVKALRVTSNDNETWNRITKDELLERLASSLKRAVAKFSQQKQATSTLSFSDESESDDEFTPEAPEGPRDYGTVVNEIVQCLSVAKAQLSEKWAYIIDSGGQPAFQELLPVFTRAASLNVITLDLSKGIDDEFEYTYRINGKEFKCDEKMKYSNRKVFNSVVSAASVQKPLDIPYLTKPSQEATFIHSMSFVLGTHYDVVIKNSKNEKEAFAQVKQMSDDLMKQLDSHSKKYIIPDVHEDSTCIIFLVDTLIKDRGERKRVSQEIFKIVDRSQTSLKVKIPIWLFVFELCLEKKAESNGGFVTREEADDEGKRLHMTPSDVEDALTYSTFTIAPLFYTILILNLN</sequence>
<evidence type="ECO:0000256" key="1">
    <source>
        <dbReference type="SAM" id="MobiDB-lite"/>
    </source>
</evidence>
<accession>A0AAN0J9G8</accession>
<organism evidence="3 4">
    <name type="scientific">Amphimedon queenslandica</name>
    <name type="common">Sponge</name>
    <dbReference type="NCBI Taxonomy" id="400682"/>
    <lineage>
        <taxon>Eukaryota</taxon>
        <taxon>Metazoa</taxon>
        <taxon>Porifera</taxon>
        <taxon>Demospongiae</taxon>
        <taxon>Heteroscleromorpha</taxon>
        <taxon>Haplosclerida</taxon>
        <taxon>Niphatidae</taxon>
        <taxon>Amphimedon</taxon>
    </lineage>
</organism>
<feature type="signal peptide" evidence="2">
    <location>
        <begin position="1"/>
        <end position="26"/>
    </location>
</feature>
<gene>
    <name evidence="3" type="primary">105313125</name>
</gene>
<feature type="region of interest" description="Disordered" evidence="1">
    <location>
        <begin position="318"/>
        <end position="367"/>
    </location>
</feature>
<feature type="compositionally biased region" description="Polar residues" evidence="1">
    <location>
        <begin position="323"/>
        <end position="340"/>
    </location>
</feature>
<dbReference type="AlphaFoldDB" id="A0AAN0J9G8"/>
<evidence type="ECO:0000256" key="2">
    <source>
        <dbReference type="SAM" id="SignalP"/>
    </source>
</evidence>
<dbReference type="EnsemblMetazoa" id="XM_019997812.1">
    <property type="protein sequence ID" value="XP_019853371.1"/>
    <property type="gene ID" value="LOC105313125"/>
</dbReference>
<reference evidence="3" key="2">
    <citation type="submission" date="2024-06" db="UniProtKB">
        <authorList>
            <consortium name="EnsemblMetazoa"/>
        </authorList>
    </citation>
    <scope>IDENTIFICATION</scope>
</reference>
<dbReference type="Proteomes" id="UP000007879">
    <property type="component" value="Unassembled WGS sequence"/>
</dbReference>
<feature type="chain" id="PRO_5042846476" description="Death domain-containing protein" evidence="2">
    <location>
        <begin position="27"/>
        <end position="720"/>
    </location>
</feature>
<feature type="region of interest" description="Disordered" evidence="1">
    <location>
        <begin position="421"/>
        <end position="444"/>
    </location>
</feature>
<keyword evidence="2" id="KW-0732">Signal</keyword>
<proteinExistence type="predicted"/>
<dbReference type="SUPFAM" id="SSF52540">
    <property type="entry name" value="P-loop containing nucleoside triphosphate hydrolases"/>
    <property type="match status" value="1"/>
</dbReference>
<feature type="compositionally biased region" description="Low complexity" evidence="1">
    <location>
        <begin position="354"/>
        <end position="367"/>
    </location>
</feature>
<feature type="compositionally biased region" description="Acidic residues" evidence="1">
    <location>
        <begin position="427"/>
        <end position="436"/>
    </location>
</feature>
<evidence type="ECO:0000313" key="4">
    <source>
        <dbReference type="Proteomes" id="UP000007879"/>
    </source>
</evidence>
<evidence type="ECO:0000313" key="3">
    <source>
        <dbReference type="EnsemblMetazoa" id="XP_019853371.1"/>
    </source>
</evidence>
<name>A0AAN0J9G8_AMPQE</name>